<gene>
    <name evidence="12" type="ORF">COA17_08650</name>
</gene>
<evidence type="ECO:0000313" key="13">
    <source>
        <dbReference type="Proteomes" id="UP000218784"/>
    </source>
</evidence>
<keyword evidence="9" id="KW-0406">Ion transport</keyword>
<keyword evidence="13" id="KW-1185">Reference proteome</keyword>
<dbReference type="InterPro" id="IPR045863">
    <property type="entry name" value="CorA_TM1_TM2"/>
</dbReference>
<organism evidence="12 13">
    <name type="scientific">Sphingomonas ginsenosidimutans</name>
    <dbReference type="NCBI Taxonomy" id="862134"/>
    <lineage>
        <taxon>Bacteria</taxon>
        <taxon>Pseudomonadati</taxon>
        <taxon>Pseudomonadota</taxon>
        <taxon>Alphaproteobacteria</taxon>
        <taxon>Sphingomonadales</taxon>
        <taxon>Sphingomonadaceae</taxon>
        <taxon>Sphingomonas</taxon>
    </lineage>
</organism>
<dbReference type="Gene3D" id="1.20.58.340">
    <property type="entry name" value="Magnesium transport protein CorA, transmembrane region"/>
    <property type="match status" value="2"/>
</dbReference>
<dbReference type="GO" id="GO:0050897">
    <property type="term" value="F:cobalt ion binding"/>
    <property type="evidence" value="ECO:0007669"/>
    <property type="project" value="TreeGrafter"/>
</dbReference>
<comment type="subcellular location">
    <subcellularLocation>
        <location evidence="1">Cell membrane</location>
        <topology evidence="1">Multi-pass membrane protein</topology>
    </subcellularLocation>
</comment>
<dbReference type="GO" id="GO:0015087">
    <property type="term" value="F:cobalt ion transmembrane transporter activity"/>
    <property type="evidence" value="ECO:0007669"/>
    <property type="project" value="TreeGrafter"/>
</dbReference>
<dbReference type="SUPFAM" id="SSF143865">
    <property type="entry name" value="CorA soluble domain-like"/>
    <property type="match status" value="1"/>
</dbReference>
<evidence type="ECO:0000256" key="10">
    <source>
        <dbReference type="ARBA" id="ARBA00023136"/>
    </source>
</evidence>
<evidence type="ECO:0000256" key="5">
    <source>
        <dbReference type="ARBA" id="ARBA00022519"/>
    </source>
</evidence>
<keyword evidence="6 11" id="KW-0812">Transmembrane</keyword>
<evidence type="ECO:0000256" key="6">
    <source>
        <dbReference type="ARBA" id="ARBA00022692"/>
    </source>
</evidence>
<dbReference type="Pfam" id="PF01544">
    <property type="entry name" value="CorA"/>
    <property type="match status" value="1"/>
</dbReference>
<keyword evidence="7" id="KW-0862">Zinc</keyword>
<sequence length="318" mass="34920">MSGYAWRITAEGRAEQVPVAGALTCGAPFVWVHLTTNTDHAQTWLRDEAQLPAYVVDALTAGETRPRCEKMGDSAFVNLRGRTDEDVGSSDVLASIRIWAAKGRVVSVTRKHLVAMGDVVAAVKAGELRDPGDLIAAFATAITEDLDPVVADLGDWLDDCEQGLRTDRVFELRRGVTKVRSESITYRRFLNPQRTALERLAALPGDWLADDDRAHLAAAADRAARMAEEVEAIRERAALMHEALTDLRAEQLDQRSLVIAIVAMVFLPLTFITGLYGMNVKGLPYADQPWAFDAVMGICAAVAAGVTIYFLRRHWFRG</sequence>
<dbReference type="EMBL" id="NWVD01000003">
    <property type="protein sequence ID" value="PCG08972.1"/>
    <property type="molecule type" value="Genomic_DNA"/>
</dbReference>
<dbReference type="PANTHER" id="PTHR46494">
    <property type="entry name" value="CORA FAMILY METAL ION TRANSPORTER (EUROFUNG)"/>
    <property type="match status" value="1"/>
</dbReference>
<dbReference type="PANTHER" id="PTHR46494:SF3">
    <property type="entry name" value="ZINC TRANSPORT PROTEIN ZNTB"/>
    <property type="match status" value="1"/>
</dbReference>
<evidence type="ECO:0000256" key="4">
    <source>
        <dbReference type="ARBA" id="ARBA00022475"/>
    </source>
</evidence>
<proteinExistence type="inferred from homology"/>
<keyword evidence="8 11" id="KW-1133">Transmembrane helix</keyword>
<accession>A0A2A4HVR4</accession>
<dbReference type="Gene3D" id="3.30.460.20">
    <property type="entry name" value="CorA soluble domain-like"/>
    <property type="match status" value="1"/>
</dbReference>
<evidence type="ECO:0000256" key="8">
    <source>
        <dbReference type="ARBA" id="ARBA00022989"/>
    </source>
</evidence>
<keyword evidence="10 11" id="KW-0472">Membrane</keyword>
<comment type="caution">
    <text evidence="12">The sequence shown here is derived from an EMBL/GenBank/DDBJ whole genome shotgun (WGS) entry which is preliminary data.</text>
</comment>
<dbReference type="SUPFAM" id="SSF144083">
    <property type="entry name" value="Magnesium transport protein CorA, transmembrane region"/>
    <property type="match status" value="1"/>
</dbReference>
<dbReference type="InterPro" id="IPR002523">
    <property type="entry name" value="MgTranspt_CorA/ZnTranspt_ZntB"/>
</dbReference>
<evidence type="ECO:0000256" key="7">
    <source>
        <dbReference type="ARBA" id="ARBA00022833"/>
    </source>
</evidence>
<dbReference type="GO" id="GO:0000287">
    <property type="term" value="F:magnesium ion binding"/>
    <property type="evidence" value="ECO:0007669"/>
    <property type="project" value="TreeGrafter"/>
</dbReference>
<dbReference type="GO" id="GO:0005886">
    <property type="term" value="C:plasma membrane"/>
    <property type="evidence" value="ECO:0007669"/>
    <property type="project" value="UniProtKB-SubCell"/>
</dbReference>
<comment type="similarity">
    <text evidence="2">Belongs to the CorA metal ion transporter (MIT) (TC 1.A.35) family.</text>
</comment>
<dbReference type="AlphaFoldDB" id="A0A2A4HVR4"/>
<dbReference type="InterPro" id="IPR045861">
    <property type="entry name" value="CorA_cytoplasmic_dom"/>
</dbReference>
<evidence type="ECO:0000313" key="12">
    <source>
        <dbReference type="EMBL" id="PCG08972.1"/>
    </source>
</evidence>
<feature type="transmembrane region" description="Helical" evidence="11">
    <location>
        <begin position="257"/>
        <end position="278"/>
    </location>
</feature>
<dbReference type="RefSeq" id="WP_096611766.1">
    <property type="nucleotide sequence ID" value="NZ_NWVD01000003.1"/>
</dbReference>
<keyword evidence="4" id="KW-1003">Cell membrane</keyword>
<keyword evidence="3" id="KW-0813">Transport</keyword>
<evidence type="ECO:0000256" key="2">
    <source>
        <dbReference type="ARBA" id="ARBA00009765"/>
    </source>
</evidence>
<evidence type="ECO:0000256" key="9">
    <source>
        <dbReference type="ARBA" id="ARBA00023065"/>
    </source>
</evidence>
<feature type="transmembrane region" description="Helical" evidence="11">
    <location>
        <begin position="290"/>
        <end position="311"/>
    </location>
</feature>
<evidence type="ECO:0000256" key="11">
    <source>
        <dbReference type="SAM" id="Phobius"/>
    </source>
</evidence>
<reference evidence="12 13" key="1">
    <citation type="submission" date="2017-09" db="EMBL/GenBank/DDBJ databases">
        <title>Sphingomonas ginsenosidimutans KACC 14949, whole genome shotgun sequence.</title>
        <authorList>
            <person name="Feng G."/>
            <person name="Zhu H."/>
        </authorList>
    </citation>
    <scope>NUCLEOTIDE SEQUENCE [LARGE SCALE GENOMIC DNA]</scope>
    <source>
        <strain evidence="12 13">KACC 14949</strain>
    </source>
</reference>
<evidence type="ECO:0000256" key="1">
    <source>
        <dbReference type="ARBA" id="ARBA00004651"/>
    </source>
</evidence>
<dbReference type="Proteomes" id="UP000218784">
    <property type="component" value="Unassembled WGS sequence"/>
</dbReference>
<keyword evidence="5" id="KW-0997">Cell inner membrane</keyword>
<protein>
    <submittedName>
        <fullName evidence="12">Zinc transporter ZntB</fullName>
    </submittedName>
</protein>
<evidence type="ECO:0000256" key="3">
    <source>
        <dbReference type="ARBA" id="ARBA00022448"/>
    </source>
</evidence>
<dbReference type="GO" id="GO:0015095">
    <property type="term" value="F:magnesium ion transmembrane transporter activity"/>
    <property type="evidence" value="ECO:0007669"/>
    <property type="project" value="TreeGrafter"/>
</dbReference>
<name>A0A2A4HVR4_9SPHN</name>